<keyword evidence="5" id="KW-0548">Nucleotidyltransferase</keyword>
<evidence type="ECO:0000313" key="12">
    <source>
        <dbReference type="EMBL" id="CAB4685528.1"/>
    </source>
</evidence>
<proteinExistence type="inferred from homology"/>
<protein>
    <recommendedName>
        <fullName evidence="2">DNA-directed RNA polymerase</fullName>
        <ecNumber evidence="2">2.7.7.6</ecNumber>
    </recommendedName>
</protein>
<dbReference type="PANTHER" id="PTHR34476">
    <property type="entry name" value="DNA-DIRECTED RNA POLYMERASE SUBUNIT OMEGA"/>
    <property type="match status" value="1"/>
</dbReference>
<dbReference type="EMBL" id="CAEZVV010000007">
    <property type="protein sequence ID" value="CAB4636241.1"/>
    <property type="molecule type" value="Genomic_DNA"/>
</dbReference>
<evidence type="ECO:0000256" key="1">
    <source>
        <dbReference type="ARBA" id="ARBA00006711"/>
    </source>
</evidence>
<evidence type="ECO:0000313" key="11">
    <source>
        <dbReference type="EMBL" id="CAB4636241.1"/>
    </source>
</evidence>
<dbReference type="PANTHER" id="PTHR34476:SF1">
    <property type="entry name" value="DNA-DIRECTED RNA POLYMERASE SUBUNIT OMEGA"/>
    <property type="match status" value="1"/>
</dbReference>
<dbReference type="EMBL" id="CAEZTR010000004">
    <property type="protein sequence ID" value="CAB4564622.1"/>
    <property type="molecule type" value="Genomic_DNA"/>
</dbReference>
<sequence length="112" mass="12211">MAQIHDSMVNPRIEVLLSKVDSRFTLVSLGAQRARQINAYFNQLGEGQGSNVPPQVTSLARKPLSIAFEEISADKIIPVRVDPAELLLEDVVEGIDETVELAEAIDEAPEAD</sequence>
<dbReference type="NCBIfam" id="TIGR00690">
    <property type="entry name" value="rpoZ"/>
    <property type="match status" value="1"/>
</dbReference>
<evidence type="ECO:0000256" key="5">
    <source>
        <dbReference type="ARBA" id="ARBA00022695"/>
    </source>
</evidence>
<accession>A0A6J6CLR7</accession>
<dbReference type="GO" id="GO:0003677">
    <property type="term" value="F:DNA binding"/>
    <property type="evidence" value="ECO:0007669"/>
    <property type="project" value="InterPro"/>
</dbReference>
<dbReference type="InterPro" id="IPR006110">
    <property type="entry name" value="Pol_omega/Rpo6/RPB6"/>
</dbReference>
<evidence type="ECO:0000256" key="7">
    <source>
        <dbReference type="ARBA" id="ARBA00048552"/>
    </source>
</evidence>
<evidence type="ECO:0000256" key="4">
    <source>
        <dbReference type="ARBA" id="ARBA00022679"/>
    </source>
</evidence>
<keyword evidence="3" id="KW-0240">DNA-directed RNA polymerase</keyword>
<dbReference type="SMART" id="SM01409">
    <property type="entry name" value="RNA_pol_Rpb6"/>
    <property type="match status" value="1"/>
</dbReference>
<dbReference type="HAMAP" id="MF_00366">
    <property type="entry name" value="RNApol_bact_RpoZ"/>
    <property type="match status" value="1"/>
</dbReference>
<dbReference type="EMBL" id="CAEZTG010000001">
    <property type="protein sequence ID" value="CAB4552795.1"/>
    <property type="molecule type" value="Genomic_DNA"/>
</dbReference>
<name>A0A6J6CLR7_9ZZZZ</name>
<keyword evidence="6" id="KW-0804">Transcription</keyword>
<evidence type="ECO:0000313" key="10">
    <source>
        <dbReference type="EMBL" id="CAB4564622.1"/>
    </source>
</evidence>
<dbReference type="EMBL" id="CAEZXE010000122">
    <property type="protein sequence ID" value="CAB4685528.1"/>
    <property type="molecule type" value="Genomic_DNA"/>
</dbReference>
<dbReference type="Gene3D" id="3.90.940.10">
    <property type="match status" value="1"/>
</dbReference>
<organism evidence="8">
    <name type="scientific">freshwater metagenome</name>
    <dbReference type="NCBI Taxonomy" id="449393"/>
    <lineage>
        <taxon>unclassified sequences</taxon>
        <taxon>metagenomes</taxon>
        <taxon>ecological metagenomes</taxon>
    </lineage>
</organism>
<dbReference type="Pfam" id="PF01192">
    <property type="entry name" value="RNA_pol_Rpb6"/>
    <property type="match status" value="1"/>
</dbReference>
<comment type="catalytic activity">
    <reaction evidence="7">
        <text>RNA(n) + a ribonucleoside 5'-triphosphate = RNA(n+1) + diphosphate</text>
        <dbReference type="Rhea" id="RHEA:21248"/>
        <dbReference type="Rhea" id="RHEA-COMP:14527"/>
        <dbReference type="Rhea" id="RHEA-COMP:17342"/>
        <dbReference type="ChEBI" id="CHEBI:33019"/>
        <dbReference type="ChEBI" id="CHEBI:61557"/>
        <dbReference type="ChEBI" id="CHEBI:140395"/>
        <dbReference type="EC" id="2.7.7.6"/>
    </reaction>
</comment>
<dbReference type="EC" id="2.7.7.6" evidence="2"/>
<dbReference type="GO" id="GO:0006351">
    <property type="term" value="P:DNA-templated transcription"/>
    <property type="evidence" value="ECO:0007669"/>
    <property type="project" value="InterPro"/>
</dbReference>
<evidence type="ECO:0000256" key="3">
    <source>
        <dbReference type="ARBA" id="ARBA00022478"/>
    </source>
</evidence>
<evidence type="ECO:0000313" key="9">
    <source>
        <dbReference type="EMBL" id="CAB4552795.1"/>
    </source>
</evidence>
<dbReference type="InterPro" id="IPR003716">
    <property type="entry name" value="DNA-dir_RNA_pol_omega"/>
</dbReference>
<gene>
    <name evidence="8" type="ORF">UFOPK1495_00968</name>
    <name evidence="9" type="ORF">UFOPK1603_00006</name>
    <name evidence="10" type="ORF">UFOPK1711_00128</name>
    <name evidence="11" type="ORF">UFOPK2143_00255</name>
    <name evidence="12" type="ORF">UFOPK2350_01295</name>
</gene>
<dbReference type="GO" id="GO:0000428">
    <property type="term" value="C:DNA-directed RNA polymerase complex"/>
    <property type="evidence" value="ECO:0007669"/>
    <property type="project" value="UniProtKB-KW"/>
</dbReference>
<dbReference type="AlphaFoldDB" id="A0A6J6CLR7"/>
<evidence type="ECO:0000256" key="2">
    <source>
        <dbReference type="ARBA" id="ARBA00012418"/>
    </source>
</evidence>
<dbReference type="GO" id="GO:0003899">
    <property type="term" value="F:DNA-directed RNA polymerase activity"/>
    <property type="evidence" value="ECO:0007669"/>
    <property type="project" value="UniProtKB-EC"/>
</dbReference>
<dbReference type="SUPFAM" id="SSF63562">
    <property type="entry name" value="RPB6/omega subunit-like"/>
    <property type="match status" value="1"/>
</dbReference>
<reference evidence="8" key="1">
    <citation type="submission" date="2020-05" db="EMBL/GenBank/DDBJ databases">
        <authorList>
            <person name="Chiriac C."/>
            <person name="Salcher M."/>
            <person name="Ghai R."/>
            <person name="Kavagutti S V."/>
        </authorList>
    </citation>
    <scope>NUCLEOTIDE SEQUENCE</scope>
</reference>
<evidence type="ECO:0000256" key="6">
    <source>
        <dbReference type="ARBA" id="ARBA00023163"/>
    </source>
</evidence>
<dbReference type="EMBL" id="CAEZSU010000094">
    <property type="protein sequence ID" value="CAB4552470.1"/>
    <property type="molecule type" value="Genomic_DNA"/>
</dbReference>
<keyword evidence="4" id="KW-0808">Transferase</keyword>
<comment type="similarity">
    <text evidence="1">Belongs to the RNA polymerase subunit omega family.</text>
</comment>
<dbReference type="InterPro" id="IPR036161">
    <property type="entry name" value="RPB6/omega-like_sf"/>
</dbReference>
<evidence type="ECO:0000313" key="8">
    <source>
        <dbReference type="EMBL" id="CAB4552470.1"/>
    </source>
</evidence>